<evidence type="ECO:0000313" key="4">
    <source>
        <dbReference type="EMBL" id="KUJ07183.1"/>
    </source>
</evidence>
<organism evidence="4 5">
    <name type="scientific">Mollisia scopiformis</name>
    <name type="common">Conifer needle endophyte fungus</name>
    <name type="synonym">Phialocephala scopiformis</name>
    <dbReference type="NCBI Taxonomy" id="149040"/>
    <lineage>
        <taxon>Eukaryota</taxon>
        <taxon>Fungi</taxon>
        <taxon>Dikarya</taxon>
        <taxon>Ascomycota</taxon>
        <taxon>Pezizomycotina</taxon>
        <taxon>Leotiomycetes</taxon>
        <taxon>Helotiales</taxon>
        <taxon>Mollisiaceae</taxon>
        <taxon>Mollisia</taxon>
    </lineage>
</organism>
<dbReference type="CDD" id="cd00067">
    <property type="entry name" value="GAL4"/>
    <property type="match status" value="1"/>
</dbReference>
<dbReference type="PROSITE" id="PS50048">
    <property type="entry name" value="ZN2_CY6_FUNGAL_2"/>
    <property type="match status" value="1"/>
</dbReference>
<dbReference type="GO" id="GO:0008270">
    <property type="term" value="F:zinc ion binding"/>
    <property type="evidence" value="ECO:0007669"/>
    <property type="project" value="InterPro"/>
</dbReference>
<dbReference type="PANTHER" id="PTHR38111">
    <property type="entry name" value="ZN(2)-C6 FUNGAL-TYPE DOMAIN-CONTAINING PROTEIN-RELATED"/>
    <property type="match status" value="1"/>
</dbReference>
<dbReference type="InterPro" id="IPR053178">
    <property type="entry name" value="Osmoadaptation_assoc"/>
</dbReference>
<dbReference type="AlphaFoldDB" id="A0A132B4L2"/>
<dbReference type="GeneID" id="28831469"/>
<dbReference type="KEGG" id="psco:LY89DRAFT_767020"/>
<evidence type="ECO:0000256" key="2">
    <source>
        <dbReference type="SAM" id="MobiDB-lite"/>
    </source>
</evidence>
<feature type="region of interest" description="Disordered" evidence="2">
    <location>
        <begin position="59"/>
        <end position="98"/>
    </location>
</feature>
<name>A0A132B4L2_MOLSC</name>
<dbReference type="InterPro" id="IPR021858">
    <property type="entry name" value="Fun_TF"/>
</dbReference>
<accession>A0A132B4L2</accession>
<dbReference type="SUPFAM" id="SSF57701">
    <property type="entry name" value="Zn2/Cys6 DNA-binding domain"/>
    <property type="match status" value="1"/>
</dbReference>
<keyword evidence="5" id="KW-1185">Reference proteome</keyword>
<keyword evidence="1" id="KW-0539">Nucleus</keyword>
<dbReference type="RefSeq" id="XP_018061538.1">
    <property type="nucleotide sequence ID" value="XM_018221743.1"/>
</dbReference>
<sequence length="569" mass="63490">MVGRPGRSKGCITCIKRKVKCDEQRPTCLRCRDSFMICDGYRNDGVAFINEGIESQVALAASTSKSQHRKSPPARQRPKQGSHAEKRKKHAYRSGTTPTNIPELTSVLVINQRLGKTQHPGQVSNIEFKFVTDTGPEPTPEPISSAALPTTALLASVDIGGFREQIWVSYIAQRLFPGSGYNVPSKTHSWILDFVETDQTSVAYSTACCLGAACFTGQTTILEKDNAARTWYCKAIQQLNANLQSTNLRNDPSNIAASLLLGIYELAISTDGYGWICHAGGVGRLIEMRGPEAHQRGLGKRYFMVARLSIISQALFTRRRTFLEQEKWKPDSSDEPEIQKCNTEIFNIFARIPGILEDSDQSTTASTDAHLHDAIVQILADLFAWRWNWEEVHPNFAYETPVTKHGLATDNQGPLFPSIISFRIFHQGRQLILYDTALILMLDLVHTLQISNAPALALATLSTHQIPRATNPLIMPHENISIPETAREILRCIEFHLQGEHIMAGALMLLMPLRVVSAFVEDEREQVWLRGITKRMARECGWRFSEGLSGYGSICAGLKRAIEGRYRGK</sequence>
<dbReference type="InterPro" id="IPR001138">
    <property type="entry name" value="Zn2Cys6_DnaBD"/>
</dbReference>
<dbReference type="Proteomes" id="UP000070700">
    <property type="component" value="Unassembled WGS sequence"/>
</dbReference>
<dbReference type="Pfam" id="PF00172">
    <property type="entry name" value="Zn_clus"/>
    <property type="match status" value="1"/>
</dbReference>
<dbReference type="STRING" id="149040.A0A132B4L2"/>
<dbReference type="Gene3D" id="4.10.240.10">
    <property type="entry name" value="Zn(2)-C6 fungal-type DNA-binding domain"/>
    <property type="match status" value="1"/>
</dbReference>
<dbReference type="OrthoDB" id="3525185at2759"/>
<dbReference type="GO" id="GO:0000981">
    <property type="term" value="F:DNA-binding transcription factor activity, RNA polymerase II-specific"/>
    <property type="evidence" value="ECO:0007669"/>
    <property type="project" value="InterPro"/>
</dbReference>
<dbReference type="EMBL" id="KQ947441">
    <property type="protein sequence ID" value="KUJ07183.1"/>
    <property type="molecule type" value="Genomic_DNA"/>
</dbReference>
<feature type="compositionally biased region" description="Basic residues" evidence="2">
    <location>
        <begin position="66"/>
        <end position="92"/>
    </location>
</feature>
<proteinExistence type="predicted"/>
<gene>
    <name evidence="4" type="ORF">LY89DRAFT_767020</name>
</gene>
<dbReference type="Pfam" id="PF11951">
    <property type="entry name" value="Fungal_trans_2"/>
    <property type="match status" value="1"/>
</dbReference>
<dbReference type="PANTHER" id="PTHR38111:SF2">
    <property type="entry name" value="FINGER DOMAIN PROTEIN, PUTATIVE (AFU_ORTHOLOGUE AFUA_1G01560)-RELATED"/>
    <property type="match status" value="1"/>
</dbReference>
<evidence type="ECO:0000259" key="3">
    <source>
        <dbReference type="PROSITE" id="PS50048"/>
    </source>
</evidence>
<evidence type="ECO:0000256" key="1">
    <source>
        <dbReference type="ARBA" id="ARBA00023242"/>
    </source>
</evidence>
<protein>
    <recommendedName>
        <fullName evidence="3">Zn(2)-C6 fungal-type domain-containing protein</fullName>
    </recommendedName>
</protein>
<evidence type="ECO:0000313" key="5">
    <source>
        <dbReference type="Proteomes" id="UP000070700"/>
    </source>
</evidence>
<dbReference type="InterPro" id="IPR036864">
    <property type="entry name" value="Zn2-C6_fun-type_DNA-bd_sf"/>
</dbReference>
<feature type="domain" description="Zn(2)-C6 fungal-type" evidence="3">
    <location>
        <begin position="10"/>
        <end position="38"/>
    </location>
</feature>
<dbReference type="InParanoid" id="A0A132B4L2"/>
<reference evidence="4 5" key="1">
    <citation type="submission" date="2015-10" db="EMBL/GenBank/DDBJ databases">
        <title>Full genome of DAOMC 229536 Phialocephala scopiformis, a fungal endophyte of spruce producing the potent anti-insectan compound rugulosin.</title>
        <authorList>
            <consortium name="DOE Joint Genome Institute"/>
            <person name="Walker A.K."/>
            <person name="Frasz S.L."/>
            <person name="Seifert K.A."/>
            <person name="Miller J.D."/>
            <person name="Mondo S.J."/>
            <person name="Labutti K."/>
            <person name="Lipzen A."/>
            <person name="Dockter R."/>
            <person name="Kennedy M."/>
            <person name="Grigoriev I.V."/>
            <person name="Spatafora J.W."/>
        </authorList>
    </citation>
    <scope>NUCLEOTIDE SEQUENCE [LARGE SCALE GENOMIC DNA]</scope>
    <source>
        <strain evidence="4 5">CBS 120377</strain>
    </source>
</reference>